<sequence length="462" mass="51654">MQLSESAVIDELQRLLAGLPTPPGAIWLGYSGGADSEYLAYILGQFATQFPHWHSRIQLLHVHHGLSQHADAWAQHCCDSAKKVALPCRVLRIQLQLGPRISVEAEARRARYQAILQQMAPGDVLLTAHHQDDQLETVLLALKRGQGPKGLAAMGSCQRFADNYWQLRPLLNVSRAQILTRVTALSLSYVHDESNDNIRYDRNFLRRDIVPRLKMRWPELAATVSRSAALCAEQQRLLDEVTQEKLQPLLQKCAFTGTPVLALNELRQLPQRWQRQLLRAFIERQALPLPSRVQLDEALLQLLQCDDDAKVHLKFAELELRRAYGHIYAMTELPDVAPSMPLSPAQCQALQQGKLNLPLTTPWHQLSGCLTDAGPRIALAALTAPLTLSYGLPGSLKCHPHYRNKARELKKIWQEAQVPYWLRPRLPALTAADGSVLAIAGLFVDTRALAEPQQLGVALSLS</sequence>
<dbReference type="SUPFAM" id="SSF82829">
    <property type="entry name" value="MesJ substrate recognition domain-like"/>
    <property type="match status" value="1"/>
</dbReference>
<comment type="function">
    <text evidence="8">Ligates lysine onto the cytidine present at position 34 of the AUA codon-specific tRNA(Ile) that contains the anticodon CAU, in an ATP-dependent manner. Cytidine is converted to lysidine, thus changing the amino acid specificity of the tRNA from methionine to isoleucine.</text>
</comment>
<dbReference type="HAMAP" id="MF_01161">
    <property type="entry name" value="tRNA_Ile_lys_synt"/>
    <property type="match status" value="1"/>
</dbReference>
<evidence type="ECO:0000313" key="10">
    <source>
        <dbReference type="EMBL" id="TCN88013.1"/>
    </source>
</evidence>
<gene>
    <name evidence="8" type="primary">tilS</name>
    <name evidence="10" type="ORF">EDC91_104148</name>
</gene>
<dbReference type="Gene3D" id="3.40.50.620">
    <property type="entry name" value="HUPs"/>
    <property type="match status" value="1"/>
</dbReference>
<dbReference type="NCBIfam" id="TIGR02432">
    <property type="entry name" value="lysidine_TilS_N"/>
    <property type="match status" value="1"/>
</dbReference>
<comment type="subcellular location">
    <subcellularLocation>
        <location evidence="1 8">Cytoplasm</location>
    </subcellularLocation>
</comment>
<accession>A0A4R2FFG0</accession>
<evidence type="ECO:0000256" key="6">
    <source>
        <dbReference type="ARBA" id="ARBA00022840"/>
    </source>
</evidence>
<evidence type="ECO:0000256" key="7">
    <source>
        <dbReference type="ARBA" id="ARBA00048539"/>
    </source>
</evidence>
<dbReference type="SUPFAM" id="SSF56037">
    <property type="entry name" value="PheT/TilS domain"/>
    <property type="match status" value="1"/>
</dbReference>
<dbReference type="CDD" id="cd01992">
    <property type="entry name" value="TilS_N"/>
    <property type="match status" value="1"/>
</dbReference>
<dbReference type="GO" id="GO:0006400">
    <property type="term" value="P:tRNA modification"/>
    <property type="evidence" value="ECO:0007669"/>
    <property type="project" value="UniProtKB-UniRule"/>
</dbReference>
<keyword evidence="2 8" id="KW-0963">Cytoplasm</keyword>
<dbReference type="AlphaFoldDB" id="A0A4R2FFG0"/>
<evidence type="ECO:0000313" key="11">
    <source>
        <dbReference type="Proteomes" id="UP000294832"/>
    </source>
</evidence>
<evidence type="ECO:0000256" key="4">
    <source>
        <dbReference type="ARBA" id="ARBA00022694"/>
    </source>
</evidence>
<keyword evidence="3 8" id="KW-0436">Ligase</keyword>
<dbReference type="EC" id="6.3.4.19" evidence="8"/>
<dbReference type="InterPro" id="IPR012796">
    <property type="entry name" value="Lysidine-tRNA-synth_C"/>
</dbReference>
<feature type="binding site" evidence="8">
    <location>
        <begin position="31"/>
        <end position="36"/>
    </location>
    <ligand>
        <name>ATP</name>
        <dbReference type="ChEBI" id="CHEBI:30616"/>
    </ligand>
</feature>
<dbReference type="SUPFAM" id="SSF52402">
    <property type="entry name" value="Adenine nucleotide alpha hydrolases-like"/>
    <property type="match status" value="1"/>
</dbReference>
<reference evidence="10 11" key="1">
    <citation type="submission" date="2019-03" db="EMBL/GenBank/DDBJ databases">
        <title>Freshwater and sediment microbial communities from various areas in North America, analyzing microbe dynamics in response to fracking.</title>
        <authorList>
            <person name="Lamendella R."/>
        </authorList>
    </citation>
    <scope>NUCLEOTIDE SEQUENCE [LARGE SCALE GENOMIC DNA]</scope>
    <source>
        <strain evidence="10 11">74A</strain>
    </source>
</reference>
<dbReference type="Gene3D" id="1.20.59.20">
    <property type="match status" value="1"/>
</dbReference>
<dbReference type="EMBL" id="SLWF01000004">
    <property type="protein sequence ID" value="TCN88013.1"/>
    <property type="molecule type" value="Genomic_DNA"/>
</dbReference>
<dbReference type="InterPro" id="IPR012094">
    <property type="entry name" value="tRNA_Ile_lys_synt"/>
</dbReference>
<keyword evidence="6 8" id="KW-0067">ATP-binding</keyword>
<keyword evidence="11" id="KW-1185">Reference proteome</keyword>
<evidence type="ECO:0000256" key="3">
    <source>
        <dbReference type="ARBA" id="ARBA00022598"/>
    </source>
</evidence>
<dbReference type="InterPro" id="IPR011063">
    <property type="entry name" value="TilS/TtcA_N"/>
</dbReference>
<dbReference type="PANTHER" id="PTHR43033:SF1">
    <property type="entry name" value="TRNA(ILE)-LYSIDINE SYNTHASE-RELATED"/>
    <property type="match status" value="1"/>
</dbReference>
<name>A0A4R2FFG0_9GAMM</name>
<evidence type="ECO:0000256" key="8">
    <source>
        <dbReference type="HAMAP-Rule" id="MF_01161"/>
    </source>
</evidence>
<evidence type="ECO:0000256" key="1">
    <source>
        <dbReference type="ARBA" id="ARBA00004496"/>
    </source>
</evidence>
<dbReference type="Pfam" id="PF01171">
    <property type="entry name" value="ATP_bind_3"/>
    <property type="match status" value="1"/>
</dbReference>
<dbReference type="InterPro" id="IPR012795">
    <property type="entry name" value="tRNA_Ile_lys_synt_N"/>
</dbReference>
<dbReference type="NCBIfam" id="TIGR02433">
    <property type="entry name" value="lysidine_TilS_C"/>
    <property type="match status" value="1"/>
</dbReference>
<protein>
    <recommendedName>
        <fullName evidence="8">tRNA(Ile)-lysidine synthase</fullName>
        <ecNumber evidence="8">6.3.4.19</ecNumber>
    </recommendedName>
    <alternativeName>
        <fullName evidence="8">tRNA(Ile)-2-lysyl-cytidine synthase</fullName>
    </alternativeName>
    <alternativeName>
        <fullName evidence="8">tRNA(Ile)-lysidine synthetase</fullName>
    </alternativeName>
</protein>
<dbReference type="GO" id="GO:0032267">
    <property type="term" value="F:tRNA(Ile)-lysidine synthase activity"/>
    <property type="evidence" value="ECO:0007669"/>
    <property type="project" value="UniProtKB-EC"/>
</dbReference>
<dbReference type="InterPro" id="IPR015262">
    <property type="entry name" value="tRNA_Ile_lys_synt_subst-bd"/>
</dbReference>
<dbReference type="InterPro" id="IPR014729">
    <property type="entry name" value="Rossmann-like_a/b/a_fold"/>
</dbReference>
<organism evidence="10 11">
    <name type="scientific">Shewanella fodinae</name>
    <dbReference type="NCBI Taxonomy" id="552357"/>
    <lineage>
        <taxon>Bacteria</taxon>
        <taxon>Pseudomonadati</taxon>
        <taxon>Pseudomonadota</taxon>
        <taxon>Gammaproteobacteria</taxon>
        <taxon>Alteromonadales</taxon>
        <taxon>Shewanellaceae</taxon>
        <taxon>Shewanella</taxon>
    </lineage>
</organism>
<dbReference type="Proteomes" id="UP000294832">
    <property type="component" value="Unassembled WGS sequence"/>
</dbReference>
<dbReference type="GO" id="GO:0005524">
    <property type="term" value="F:ATP binding"/>
    <property type="evidence" value="ECO:0007669"/>
    <property type="project" value="UniProtKB-UniRule"/>
</dbReference>
<keyword evidence="4 8" id="KW-0819">tRNA processing</keyword>
<comment type="domain">
    <text evidence="8">The N-terminal region contains the highly conserved SGGXDS motif, predicted to be a P-loop motif involved in ATP binding.</text>
</comment>
<feature type="domain" description="Lysidine-tRNA(Ile) synthetase C-terminal" evidence="9">
    <location>
        <begin position="386"/>
        <end position="461"/>
    </location>
</feature>
<dbReference type="Pfam" id="PF09179">
    <property type="entry name" value="TilS"/>
    <property type="match status" value="1"/>
</dbReference>
<evidence type="ECO:0000256" key="5">
    <source>
        <dbReference type="ARBA" id="ARBA00022741"/>
    </source>
</evidence>
<dbReference type="SMART" id="SM00977">
    <property type="entry name" value="TilS_C"/>
    <property type="match status" value="1"/>
</dbReference>
<comment type="catalytic activity">
    <reaction evidence="7 8">
        <text>cytidine(34) in tRNA(Ile2) + L-lysine + ATP = lysidine(34) in tRNA(Ile2) + AMP + diphosphate + H(+)</text>
        <dbReference type="Rhea" id="RHEA:43744"/>
        <dbReference type="Rhea" id="RHEA-COMP:10625"/>
        <dbReference type="Rhea" id="RHEA-COMP:10670"/>
        <dbReference type="ChEBI" id="CHEBI:15378"/>
        <dbReference type="ChEBI" id="CHEBI:30616"/>
        <dbReference type="ChEBI" id="CHEBI:32551"/>
        <dbReference type="ChEBI" id="CHEBI:33019"/>
        <dbReference type="ChEBI" id="CHEBI:82748"/>
        <dbReference type="ChEBI" id="CHEBI:83665"/>
        <dbReference type="ChEBI" id="CHEBI:456215"/>
        <dbReference type="EC" id="6.3.4.19"/>
    </reaction>
</comment>
<evidence type="ECO:0000256" key="2">
    <source>
        <dbReference type="ARBA" id="ARBA00022490"/>
    </source>
</evidence>
<dbReference type="RefSeq" id="WP_243691934.1">
    <property type="nucleotide sequence ID" value="NZ_SLWF01000004.1"/>
</dbReference>
<dbReference type="GO" id="GO:0005737">
    <property type="term" value="C:cytoplasm"/>
    <property type="evidence" value="ECO:0007669"/>
    <property type="project" value="UniProtKB-SubCell"/>
</dbReference>
<dbReference type="PANTHER" id="PTHR43033">
    <property type="entry name" value="TRNA(ILE)-LYSIDINE SYNTHASE-RELATED"/>
    <property type="match status" value="1"/>
</dbReference>
<evidence type="ECO:0000259" key="9">
    <source>
        <dbReference type="SMART" id="SM00977"/>
    </source>
</evidence>
<comment type="caution">
    <text evidence="10">The sequence shown here is derived from an EMBL/GenBank/DDBJ whole genome shotgun (WGS) entry which is preliminary data.</text>
</comment>
<proteinExistence type="inferred from homology"/>
<keyword evidence="5 8" id="KW-0547">Nucleotide-binding</keyword>
<comment type="similarity">
    <text evidence="8">Belongs to the tRNA(Ile)-lysidine synthase family.</text>
</comment>
<dbReference type="Pfam" id="PF11734">
    <property type="entry name" value="TilS_C"/>
    <property type="match status" value="1"/>
</dbReference>